<dbReference type="Proteomes" id="UP000681722">
    <property type="component" value="Unassembled WGS sequence"/>
</dbReference>
<accession>A0A815Y0Q9</accession>
<feature type="domain" description="PiggyBac transposable element-derived protein" evidence="1">
    <location>
        <begin position="1"/>
        <end position="80"/>
    </location>
</feature>
<dbReference type="EMBL" id="CAJNOQ010028817">
    <property type="protein sequence ID" value="CAF1564397.1"/>
    <property type="molecule type" value="Genomic_DNA"/>
</dbReference>
<name>A0A815Y0Q9_9BILA</name>
<protein>
    <recommendedName>
        <fullName evidence="1">PiggyBac transposable element-derived protein domain-containing protein</fullName>
    </recommendedName>
</protein>
<dbReference type="Proteomes" id="UP000663829">
    <property type="component" value="Unassembled WGS sequence"/>
</dbReference>
<feature type="non-terminal residue" evidence="2">
    <location>
        <position position="1"/>
    </location>
</feature>
<evidence type="ECO:0000313" key="3">
    <source>
        <dbReference type="EMBL" id="CAF4426295.1"/>
    </source>
</evidence>
<gene>
    <name evidence="2" type="ORF">GPM918_LOCUS39980</name>
    <name evidence="3" type="ORF">SRO942_LOCUS40891</name>
</gene>
<dbReference type="OrthoDB" id="5876240at2759"/>
<reference evidence="2" key="1">
    <citation type="submission" date="2021-02" db="EMBL/GenBank/DDBJ databases">
        <authorList>
            <person name="Nowell W R."/>
        </authorList>
    </citation>
    <scope>NUCLEOTIDE SEQUENCE</scope>
</reference>
<proteinExistence type="predicted"/>
<comment type="caution">
    <text evidence="2">The sequence shown here is derived from an EMBL/GenBank/DDBJ whole genome shotgun (WGS) entry which is preliminary data.</text>
</comment>
<keyword evidence="4" id="KW-1185">Reference proteome</keyword>
<sequence length="116" mass="13706">MTLVEDYLNLGHCIAMDNYSSSKLFIELVKRKTDAVGTVRLNRRGLPIAFRRTKPEKNERIVRYYKKTHQTNDIMMTQLRFRIALARSLLEYNLHDHLPNQVVRRGRPSIEPTPIR</sequence>
<organism evidence="2 4">
    <name type="scientific">Didymodactylos carnosus</name>
    <dbReference type="NCBI Taxonomy" id="1234261"/>
    <lineage>
        <taxon>Eukaryota</taxon>
        <taxon>Metazoa</taxon>
        <taxon>Spiralia</taxon>
        <taxon>Gnathifera</taxon>
        <taxon>Rotifera</taxon>
        <taxon>Eurotatoria</taxon>
        <taxon>Bdelloidea</taxon>
        <taxon>Philodinida</taxon>
        <taxon>Philodinidae</taxon>
        <taxon>Didymodactylos</taxon>
    </lineage>
</organism>
<dbReference type="Pfam" id="PF13843">
    <property type="entry name" value="DDE_Tnp_1_7"/>
    <property type="match status" value="1"/>
</dbReference>
<dbReference type="AlphaFoldDB" id="A0A815Y0Q9"/>
<dbReference type="InterPro" id="IPR029526">
    <property type="entry name" value="PGBD"/>
</dbReference>
<evidence type="ECO:0000313" key="2">
    <source>
        <dbReference type="EMBL" id="CAF1564397.1"/>
    </source>
</evidence>
<evidence type="ECO:0000259" key="1">
    <source>
        <dbReference type="Pfam" id="PF13843"/>
    </source>
</evidence>
<evidence type="ECO:0000313" key="4">
    <source>
        <dbReference type="Proteomes" id="UP000663829"/>
    </source>
</evidence>
<dbReference type="EMBL" id="CAJOBC010094593">
    <property type="protein sequence ID" value="CAF4426295.1"/>
    <property type="molecule type" value="Genomic_DNA"/>
</dbReference>